<organism evidence="3 5">
    <name type="scientific">Legionella gratiana</name>
    <dbReference type="NCBI Taxonomy" id="45066"/>
    <lineage>
        <taxon>Bacteria</taxon>
        <taxon>Pseudomonadati</taxon>
        <taxon>Pseudomonadota</taxon>
        <taxon>Gammaproteobacteria</taxon>
        <taxon>Legionellales</taxon>
        <taxon>Legionellaceae</taxon>
        <taxon>Legionella</taxon>
    </lineage>
</organism>
<protein>
    <recommendedName>
        <fullName evidence="6">DUF4189 domain-containing protein</fullName>
    </recommendedName>
</protein>
<sequence>MIRYIIYCFMILLSVSFSSIAAPVDPNGDYWLCKTHDETNTFWSAKNIYQKIALNFSYAQCKRNSRLPATCRTSKANCEKFVAGVNIMPMWECTAFDRAAFAWTSNRYPHREDAALAAKAYCKQKSPIPDTCYINLITCMNKQAI</sequence>
<dbReference type="EMBL" id="UGOB01000001">
    <property type="protein sequence ID" value="STX44770.1"/>
    <property type="molecule type" value="Genomic_DNA"/>
</dbReference>
<dbReference type="Proteomes" id="UP000054691">
    <property type="component" value="Unassembled WGS sequence"/>
</dbReference>
<dbReference type="STRING" id="45066.Lgra_0343"/>
<proteinExistence type="predicted"/>
<evidence type="ECO:0000313" key="5">
    <source>
        <dbReference type="Proteomes" id="UP000254476"/>
    </source>
</evidence>
<feature type="signal peptide" evidence="1">
    <location>
        <begin position="1"/>
        <end position="21"/>
    </location>
</feature>
<evidence type="ECO:0000313" key="2">
    <source>
        <dbReference type="EMBL" id="KTD15677.1"/>
    </source>
</evidence>
<reference evidence="2 4" key="1">
    <citation type="submission" date="2015-11" db="EMBL/GenBank/DDBJ databases">
        <title>Genomic analysis of 38 Legionella species identifies large and diverse effector repertoires.</title>
        <authorList>
            <person name="Burstein D."/>
            <person name="Amaro F."/>
            <person name="Zusman T."/>
            <person name="Lifshitz Z."/>
            <person name="Cohen O."/>
            <person name="Gilbert J.A."/>
            <person name="Pupko T."/>
            <person name="Shuman H.A."/>
            <person name="Segal G."/>
        </authorList>
    </citation>
    <scope>NUCLEOTIDE SEQUENCE [LARGE SCALE GENOMIC DNA]</scope>
    <source>
        <strain evidence="2 4">Lyon 8420412</strain>
    </source>
</reference>
<dbReference type="Proteomes" id="UP000254476">
    <property type="component" value="Unassembled WGS sequence"/>
</dbReference>
<name>A0A378JJA9_9GAMM</name>
<evidence type="ECO:0008006" key="6">
    <source>
        <dbReference type="Google" id="ProtNLM"/>
    </source>
</evidence>
<dbReference type="AlphaFoldDB" id="A0A378JJA9"/>
<gene>
    <name evidence="2" type="ORF">Lgra_0343</name>
    <name evidence="3" type="ORF">NCTC12388_01710</name>
</gene>
<accession>A0A378JJA9</accession>
<feature type="chain" id="PRO_5017003547" description="DUF4189 domain-containing protein" evidence="1">
    <location>
        <begin position="22"/>
        <end position="145"/>
    </location>
</feature>
<evidence type="ECO:0000313" key="3">
    <source>
        <dbReference type="EMBL" id="STX44770.1"/>
    </source>
</evidence>
<keyword evidence="4" id="KW-1185">Reference proteome</keyword>
<reference evidence="3 5" key="2">
    <citation type="submission" date="2018-06" db="EMBL/GenBank/DDBJ databases">
        <authorList>
            <consortium name="Pathogen Informatics"/>
            <person name="Doyle S."/>
        </authorList>
    </citation>
    <scope>NUCLEOTIDE SEQUENCE [LARGE SCALE GENOMIC DNA]</scope>
    <source>
        <strain evidence="3 5">NCTC12388</strain>
    </source>
</reference>
<evidence type="ECO:0000256" key="1">
    <source>
        <dbReference type="SAM" id="SignalP"/>
    </source>
</evidence>
<dbReference type="OrthoDB" id="5652118at2"/>
<dbReference type="EMBL" id="LNYE01000003">
    <property type="protein sequence ID" value="KTD15677.1"/>
    <property type="molecule type" value="Genomic_DNA"/>
</dbReference>
<keyword evidence="1" id="KW-0732">Signal</keyword>
<dbReference type="RefSeq" id="WP_058497560.1">
    <property type="nucleotide sequence ID" value="NZ_CAAAHW010000009.1"/>
</dbReference>
<evidence type="ECO:0000313" key="4">
    <source>
        <dbReference type="Proteomes" id="UP000054691"/>
    </source>
</evidence>